<dbReference type="Proteomes" id="UP000215181">
    <property type="component" value="Unassembled WGS sequence"/>
</dbReference>
<gene>
    <name evidence="3" type="ORF">CGK74_02585</name>
</gene>
<sequence>MKRLLLSALLTTGFAASAMAAPLTLTGDYVRVGISDYGTLGSNGTTSPGILHDSTGTQNFAPGGIANDYLTPGTPSEGFAINSAQTGFRVNNNAWTEDFGFASPTLLTGGAAQGYDNAASWTGSLAGSLSITNSYFFNNGDERVVVQTVITALQSLGDLVFGRHLDPDPDVNRFNSYDTRNTRGNTLFAPEDLVSAAGLSTGLTIGILDLQNVYRSNTGINTSCCNNDDPYNVLAGYGPVFGSATPFNDGDYGLQMAWFIGDLEAGQSATLTYAYVMGARQSDVGGDNGGTVPEPGTLALLGLGLAALARRRLRQ</sequence>
<evidence type="ECO:0000313" key="4">
    <source>
        <dbReference type="Proteomes" id="UP000215181"/>
    </source>
</evidence>
<feature type="domain" description="Ice-binding protein C-terminal" evidence="2">
    <location>
        <begin position="291"/>
        <end position="312"/>
    </location>
</feature>
<dbReference type="NCBIfam" id="TIGR02595">
    <property type="entry name" value="PEP_CTERM"/>
    <property type="match status" value="1"/>
</dbReference>
<name>A0A235F1D6_9RHOO</name>
<organism evidence="3 4">
    <name type="scientific">Thauera propionica</name>
    <dbReference type="NCBI Taxonomy" id="2019431"/>
    <lineage>
        <taxon>Bacteria</taxon>
        <taxon>Pseudomonadati</taxon>
        <taxon>Pseudomonadota</taxon>
        <taxon>Betaproteobacteria</taxon>
        <taxon>Rhodocyclales</taxon>
        <taxon>Zoogloeaceae</taxon>
        <taxon>Thauera</taxon>
    </lineage>
</organism>
<dbReference type="Pfam" id="PF07589">
    <property type="entry name" value="PEP-CTERM"/>
    <property type="match status" value="1"/>
</dbReference>
<keyword evidence="1" id="KW-0732">Signal</keyword>
<feature type="signal peptide" evidence="1">
    <location>
        <begin position="1"/>
        <end position="20"/>
    </location>
</feature>
<dbReference type="AlphaFoldDB" id="A0A235F1D6"/>
<proteinExistence type="predicted"/>
<accession>A0A235F1D6</accession>
<evidence type="ECO:0000313" key="3">
    <source>
        <dbReference type="EMBL" id="OYD55109.1"/>
    </source>
</evidence>
<evidence type="ECO:0000256" key="1">
    <source>
        <dbReference type="SAM" id="SignalP"/>
    </source>
</evidence>
<protein>
    <submittedName>
        <fullName evidence="3">PEP-CTERM sorting domain-containing protein</fullName>
    </submittedName>
</protein>
<dbReference type="OrthoDB" id="8546032at2"/>
<dbReference type="InterPro" id="IPR013424">
    <property type="entry name" value="Ice-binding_C"/>
</dbReference>
<keyword evidence="4" id="KW-1185">Reference proteome</keyword>
<feature type="chain" id="PRO_5012104747" evidence="1">
    <location>
        <begin position="21"/>
        <end position="315"/>
    </location>
</feature>
<dbReference type="RefSeq" id="WP_094266955.1">
    <property type="nucleotide sequence ID" value="NZ_NOIH01000003.1"/>
</dbReference>
<comment type="caution">
    <text evidence="3">The sequence shown here is derived from an EMBL/GenBank/DDBJ whole genome shotgun (WGS) entry which is preliminary data.</text>
</comment>
<evidence type="ECO:0000259" key="2">
    <source>
        <dbReference type="Pfam" id="PF07589"/>
    </source>
</evidence>
<reference evidence="3 4" key="1">
    <citation type="submission" date="2017-07" db="EMBL/GenBank/DDBJ databases">
        <title>Thauera sp. KNDSS-Mac4 genome sequence and assembly.</title>
        <authorList>
            <person name="Mayilraj S."/>
        </authorList>
    </citation>
    <scope>NUCLEOTIDE SEQUENCE [LARGE SCALE GENOMIC DNA]</scope>
    <source>
        <strain evidence="3 4">KNDSS-Mac4</strain>
    </source>
</reference>
<dbReference type="EMBL" id="NOIH01000003">
    <property type="protein sequence ID" value="OYD55109.1"/>
    <property type="molecule type" value="Genomic_DNA"/>
</dbReference>